<evidence type="ECO:0008006" key="3">
    <source>
        <dbReference type="Google" id="ProtNLM"/>
    </source>
</evidence>
<gene>
    <name evidence="1" type="ORF">GCM10023335_55260</name>
</gene>
<keyword evidence="2" id="KW-1185">Reference proteome</keyword>
<name>A0ABP9J908_9ACTN</name>
<evidence type="ECO:0000313" key="2">
    <source>
        <dbReference type="Proteomes" id="UP001501759"/>
    </source>
</evidence>
<sequence>MRQRIAQRGGRRAPQSVHLVLPSKSRPFAEHHVPYPYAPTMRLFRSRTKRTTEIPVSRAMALYRAGRYAEAVTEARAVARSLPHDDTYAPLALSITANATGAQGRHADALAIYDEVLPGVGRTFGADHWQTLKLRSDRAQTLAALGQYAECEAECAAVVQMASRGTGELQNVVRAASNGLVFALSAQERHPEAEARAREALGAHPEPDRLTLALRLGLARSLNGQARHEEALAEAEHAHELCRSLPADEIRPETGTIEVVVATALLGLHRGTEARLQAAAAHEACLASFGPDHRRTVEAQALLDRIDAA</sequence>
<proteinExistence type="predicted"/>
<accession>A0ABP9J908</accession>
<protein>
    <recommendedName>
        <fullName evidence="3">Tetratricopeptide repeat protein</fullName>
    </recommendedName>
</protein>
<reference evidence="2" key="1">
    <citation type="journal article" date="2019" name="Int. J. Syst. Evol. Microbiol.">
        <title>The Global Catalogue of Microorganisms (GCM) 10K type strain sequencing project: providing services to taxonomists for standard genome sequencing and annotation.</title>
        <authorList>
            <consortium name="The Broad Institute Genomics Platform"/>
            <consortium name="The Broad Institute Genome Sequencing Center for Infectious Disease"/>
            <person name="Wu L."/>
            <person name="Ma J."/>
        </authorList>
    </citation>
    <scope>NUCLEOTIDE SEQUENCE [LARGE SCALE GENOMIC DNA]</scope>
    <source>
        <strain evidence="2">JCM 18409</strain>
    </source>
</reference>
<dbReference type="SUPFAM" id="SSF48452">
    <property type="entry name" value="TPR-like"/>
    <property type="match status" value="2"/>
</dbReference>
<dbReference type="Proteomes" id="UP001501759">
    <property type="component" value="Unassembled WGS sequence"/>
</dbReference>
<organism evidence="1 2">
    <name type="scientific">Streptomyces siamensis</name>
    <dbReference type="NCBI Taxonomy" id="1274986"/>
    <lineage>
        <taxon>Bacteria</taxon>
        <taxon>Bacillati</taxon>
        <taxon>Actinomycetota</taxon>
        <taxon>Actinomycetes</taxon>
        <taxon>Kitasatosporales</taxon>
        <taxon>Streptomycetaceae</taxon>
        <taxon>Streptomyces</taxon>
    </lineage>
</organism>
<comment type="caution">
    <text evidence="1">The sequence shown here is derived from an EMBL/GenBank/DDBJ whole genome shotgun (WGS) entry which is preliminary data.</text>
</comment>
<dbReference type="Pfam" id="PF13374">
    <property type="entry name" value="TPR_10"/>
    <property type="match status" value="1"/>
</dbReference>
<evidence type="ECO:0000313" key="1">
    <source>
        <dbReference type="EMBL" id="GAA5022935.1"/>
    </source>
</evidence>
<dbReference type="InterPro" id="IPR011990">
    <property type="entry name" value="TPR-like_helical_dom_sf"/>
</dbReference>
<dbReference type="Gene3D" id="1.25.40.10">
    <property type="entry name" value="Tetratricopeptide repeat domain"/>
    <property type="match status" value="2"/>
</dbReference>
<dbReference type="EMBL" id="BAABKB010000023">
    <property type="protein sequence ID" value="GAA5022935.1"/>
    <property type="molecule type" value="Genomic_DNA"/>
</dbReference>